<dbReference type="Pfam" id="PF06747">
    <property type="entry name" value="CHCH"/>
    <property type="match status" value="1"/>
</dbReference>
<comment type="caution">
    <text evidence="4">The sequence shown here is derived from an EMBL/GenBank/DDBJ whole genome shotgun (WGS) entry which is preliminary data.</text>
</comment>
<dbReference type="InterPro" id="IPR010625">
    <property type="entry name" value="CHCH"/>
</dbReference>
<evidence type="ECO:0000256" key="2">
    <source>
        <dbReference type="SAM" id="MobiDB-lite"/>
    </source>
</evidence>
<dbReference type="PANTHER" id="PTHR48236">
    <property type="entry name" value="COX19-LIKE CHCH FAMILY PROTEIN"/>
    <property type="match status" value="1"/>
</dbReference>
<evidence type="ECO:0000313" key="5">
    <source>
        <dbReference type="Proteomes" id="UP001454036"/>
    </source>
</evidence>
<dbReference type="InterPro" id="IPR009069">
    <property type="entry name" value="Cys_alpha_HP_mot_SF"/>
</dbReference>
<evidence type="ECO:0000313" key="4">
    <source>
        <dbReference type="EMBL" id="GAA0167439.1"/>
    </source>
</evidence>
<reference evidence="4 5" key="1">
    <citation type="submission" date="2024-01" db="EMBL/GenBank/DDBJ databases">
        <title>The complete chloroplast genome sequence of Lithospermum erythrorhizon: insights into the phylogenetic relationship among Boraginaceae species and the maternal lineages of purple gromwells.</title>
        <authorList>
            <person name="Okada T."/>
            <person name="Watanabe K."/>
        </authorList>
    </citation>
    <scope>NUCLEOTIDE SEQUENCE [LARGE SCALE GENOMIC DNA]</scope>
</reference>
<dbReference type="PANTHER" id="PTHR48236:SF1">
    <property type="entry name" value="COX19-LIKE CHCH FAMILY PROTEIN"/>
    <property type="match status" value="1"/>
</dbReference>
<dbReference type="Proteomes" id="UP001454036">
    <property type="component" value="Unassembled WGS sequence"/>
</dbReference>
<gene>
    <name evidence="4" type="ORF">LIER_22374</name>
</gene>
<evidence type="ECO:0000259" key="3">
    <source>
        <dbReference type="Pfam" id="PF06747"/>
    </source>
</evidence>
<evidence type="ECO:0000256" key="1">
    <source>
        <dbReference type="ARBA" id="ARBA00023157"/>
    </source>
</evidence>
<feature type="region of interest" description="Disordered" evidence="2">
    <location>
        <begin position="1"/>
        <end position="22"/>
    </location>
</feature>
<dbReference type="SUPFAM" id="SSF47072">
    <property type="entry name" value="Cysteine alpha-hairpin motif"/>
    <property type="match status" value="1"/>
</dbReference>
<dbReference type="EMBL" id="BAABME010006098">
    <property type="protein sequence ID" value="GAA0167439.1"/>
    <property type="molecule type" value="Genomic_DNA"/>
</dbReference>
<protein>
    <recommendedName>
        <fullName evidence="3">CHCH domain-containing protein</fullName>
    </recommendedName>
</protein>
<dbReference type="AlphaFoldDB" id="A0AAV3QUW4"/>
<name>A0AAV3QUW4_LITER</name>
<feature type="compositionally biased region" description="Basic and acidic residues" evidence="2">
    <location>
        <begin position="7"/>
        <end position="16"/>
    </location>
</feature>
<accession>A0AAV3QUW4</accession>
<sequence>MSTSEAQEQRPQHQTDLDDEDDTVKQLNQCSSLYLALQDCLVNTNRNWRACQKEVQALKACNDGRNKSKSQ</sequence>
<keyword evidence="1" id="KW-1015">Disulfide bond</keyword>
<proteinExistence type="predicted"/>
<organism evidence="4 5">
    <name type="scientific">Lithospermum erythrorhizon</name>
    <name type="common">Purple gromwell</name>
    <name type="synonym">Lithospermum officinale var. erythrorhizon</name>
    <dbReference type="NCBI Taxonomy" id="34254"/>
    <lineage>
        <taxon>Eukaryota</taxon>
        <taxon>Viridiplantae</taxon>
        <taxon>Streptophyta</taxon>
        <taxon>Embryophyta</taxon>
        <taxon>Tracheophyta</taxon>
        <taxon>Spermatophyta</taxon>
        <taxon>Magnoliopsida</taxon>
        <taxon>eudicotyledons</taxon>
        <taxon>Gunneridae</taxon>
        <taxon>Pentapetalae</taxon>
        <taxon>asterids</taxon>
        <taxon>lamiids</taxon>
        <taxon>Boraginales</taxon>
        <taxon>Boraginaceae</taxon>
        <taxon>Boraginoideae</taxon>
        <taxon>Lithospermeae</taxon>
        <taxon>Lithospermum</taxon>
    </lineage>
</organism>
<keyword evidence="5" id="KW-1185">Reference proteome</keyword>
<feature type="domain" description="CHCH" evidence="3">
    <location>
        <begin position="30"/>
        <end position="61"/>
    </location>
</feature>